<dbReference type="UniPathway" id="UPA00034">
    <property type="reaction ID" value="UER00016"/>
</dbReference>
<evidence type="ECO:0000256" key="7">
    <source>
        <dbReference type="ARBA" id="ARBA00022697"/>
    </source>
</evidence>
<comment type="subunit">
    <text evidence="4">Homodimer.</text>
</comment>
<reference evidence="15" key="1">
    <citation type="submission" date="2016-10" db="EMBL/GenBank/DDBJ databases">
        <title>Sequence of Gallionella enrichment culture.</title>
        <authorList>
            <person name="Poehlein A."/>
            <person name="Muehling M."/>
            <person name="Daniel R."/>
        </authorList>
    </citation>
    <scope>NUCLEOTIDE SEQUENCE</scope>
</reference>
<dbReference type="SMART" id="SM00859">
    <property type="entry name" value="Semialdhyde_dh"/>
    <property type="match status" value="1"/>
</dbReference>
<comment type="catalytic activity">
    <reaction evidence="13">
        <text>L-aspartate 4-semialdehyde + phosphate + NADP(+) = 4-phospho-L-aspartate + NADPH + H(+)</text>
        <dbReference type="Rhea" id="RHEA:24284"/>
        <dbReference type="ChEBI" id="CHEBI:15378"/>
        <dbReference type="ChEBI" id="CHEBI:43474"/>
        <dbReference type="ChEBI" id="CHEBI:57535"/>
        <dbReference type="ChEBI" id="CHEBI:57783"/>
        <dbReference type="ChEBI" id="CHEBI:58349"/>
        <dbReference type="ChEBI" id="CHEBI:537519"/>
        <dbReference type="EC" id="1.2.1.11"/>
    </reaction>
</comment>
<keyword evidence="11" id="KW-0457">Lysine biosynthesis</keyword>
<comment type="caution">
    <text evidence="15">The sequence shown here is derived from an EMBL/GenBank/DDBJ whole genome shotgun (WGS) entry which is preliminary data.</text>
</comment>
<dbReference type="Pfam" id="PF02774">
    <property type="entry name" value="Semialdhyde_dhC"/>
    <property type="match status" value="1"/>
</dbReference>
<dbReference type="EMBL" id="MLJW01000045">
    <property type="protein sequence ID" value="OIR06201.1"/>
    <property type="molecule type" value="Genomic_DNA"/>
</dbReference>
<keyword evidence="8" id="KW-0521">NADP</keyword>
<comment type="pathway">
    <text evidence="1">Amino-acid biosynthesis; L-methionine biosynthesis via de novo pathway; L-homoserine from L-aspartate: step 2/3.</text>
</comment>
<dbReference type="SUPFAM" id="SSF51735">
    <property type="entry name" value="NAD(P)-binding Rossmann-fold domains"/>
    <property type="match status" value="1"/>
</dbReference>
<dbReference type="NCBIfam" id="NF011456">
    <property type="entry name" value="PRK14874.1"/>
    <property type="match status" value="1"/>
</dbReference>
<dbReference type="InterPro" id="IPR012280">
    <property type="entry name" value="Semialdhyde_DH_dimer_dom"/>
</dbReference>
<dbReference type="InterPro" id="IPR036291">
    <property type="entry name" value="NAD(P)-bd_dom_sf"/>
</dbReference>
<keyword evidence="10 15" id="KW-0560">Oxidoreductase</keyword>
<proteinExistence type="inferred from homology"/>
<dbReference type="HAMAP" id="MF_02121">
    <property type="entry name" value="ASADH"/>
    <property type="match status" value="1"/>
</dbReference>
<dbReference type="SUPFAM" id="SSF55347">
    <property type="entry name" value="Glyceraldehyde-3-phosphate dehydrogenase-like, C-terminal domain"/>
    <property type="match status" value="1"/>
</dbReference>
<dbReference type="EC" id="1.2.1.11" evidence="5"/>
<dbReference type="UniPathway" id="UPA00051">
    <property type="reaction ID" value="UER00464"/>
</dbReference>
<evidence type="ECO:0000256" key="4">
    <source>
        <dbReference type="ARBA" id="ARBA00011738"/>
    </source>
</evidence>
<dbReference type="GO" id="GO:0004073">
    <property type="term" value="F:aspartate-semialdehyde dehydrogenase activity"/>
    <property type="evidence" value="ECO:0007669"/>
    <property type="project" value="UniProtKB-EC"/>
</dbReference>
<evidence type="ECO:0000256" key="3">
    <source>
        <dbReference type="ARBA" id="ARBA00010584"/>
    </source>
</evidence>
<dbReference type="CDD" id="cd02316">
    <property type="entry name" value="VcASADH2_like_N"/>
    <property type="match status" value="1"/>
</dbReference>
<dbReference type="Pfam" id="PF01118">
    <property type="entry name" value="Semialdhyde_dh"/>
    <property type="match status" value="1"/>
</dbReference>
<evidence type="ECO:0000256" key="10">
    <source>
        <dbReference type="ARBA" id="ARBA00023002"/>
    </source>
</evidence>
<dbReference type="Gene3D" id="3.30.360.10">
    <property type="entry name" value="Dihydrodipicolinate Reductase, domain 2"/>
    <property type="match status" value="1"/>
</dbReference>
<evidence type="ECO:0000256" key="13">
    <source>
        <dbReference type="ARBA" id="ARBA00047891"/>
    </source>
</evidence>
<gene>
    <name evidence="15" type="primary">asd2</name>
    <name evidence="15" type="ORF">GALL_116740</name>
</gene>
<keyword evidence="9" id="KW-0220">Diaminopimelate biosynthesis</keyword>
<dbReference type="AlphaFoldDB" id="A0A1J5SCH7"/>
<evidence type="ECO:0000256" key="12">
    <source>
        <dbReference type="ARBA" id="ARBA00023167"/>
    </source>
</evidence>
<dbReference type="UniPathway" id="UPA00050">
    <property type="reaction ID" value="UER00463"/>
</dbReference>
<dbReference type="NCBIfam" id="TIGR01296">
    <property type="entry name" value="asd_B"/>
    <property type="match status" value="1"/>
</dbReference>
<evidence type="ECO:0000256" key="5">
    <source>
        <dbReference type="ARBA" id="ARBA00013120"/>
    </source>
</evidence>
<evidence type="ECO:0000256" key="11">
    <source>
        <dbReference type="ARBA" id="ARBA00023154"/>
    </source>
</evidence>
<evidence type="ECO:0000256" key="8">
    <source>
        <dbReference type="ARBA" id="ARBA00022857"/>
    </source>
</evidence>
<comment type="similarity">
    <text evidence="3">Belongs to the aspartate-semialdehyde dehydrogenase family.</text>
</comment>
<name>A0A1J5SCH7_9ZZZZ</name>
<dbReference type="PANTHER" id="PTHR46278:SF2">
    <property type="entry name" value="ASPARTATE-SEMIALDEHYDE DEHYDROGENASE"/>
    <property type="match status" value="1"/>
</dbReference>
<keyword evidence="7" id="KW-0791">Threonine biosynthesis</keyword>
<dbReference type="PANTHER" id="PTHR46278">
    <property type="entry name" value="DEHYDROGENASE, PUTATIVE-RELATED"/>
    <property type="match status" value="1"/>
</dbReference>
<dbReference type="GO" id="GO:0009097">
    <property type="term" value="P:isoleucine biosynthetic process"/>
    <property type="evidence" value="ECO:0007669"/>
    <property type="project" value="InterPro"/>
</dbReference>
<sequence length="339" mass="36896">MGYKVAVIGATGNVGREMLQTLADRQFPVSEVAALASSRSVGREVSFGDDKILKVQDLETFDFTGWDIALSSPGAKVSAQHSPRAAAAGCVVVDNTSHFRMDPDVPLVVPEVNPGAIAGYKKKGIIANPNCSTIQMVVALKPLHDLFRIKRVVVATYQSVSGAGKEAMDELFNQTRAIYVNDPVKPERFTKQIAFNCIPHIDVFMDDGATKEEWKMAVETRKILDPDVAVHATCVRVPVFVSHAEAVNVEFEKPVDEARAREALSHAPGVVVVDHRANEGYVTPVEATGEDAVYVSRIRRDPTIKNGLSFWCVADNLRKGAALNAVQIAEVLAKDYLKK</sequence>
<dbReference type="InterPro" id="IPR000534">
    <property type="entry name" value="Semialdehyde_DH_NAD-bd"/>
</dbReference>
<keyword evidence="6" id="KW-0028">Amino-acid biosynthesis</keyword>
<dbReference type="GO" id="GO:0019877">
    <property type="term" value="P:diaminopimelate biosynthetic process"/>
    <property type="evidence" value="ECO:0007669"/>
    <property type="project" value="UniProtKB-KW"/>
</dbReference>
<accession>A0A1J5SCH7</accession>
<dbReference type="GO" id="GO:0009089">
    <property type="term" value="P:lysine biosynthetic process via diaminopimelate"/>
    <property type="evidence" value="ECO:0007669"/>
    <property type="project" value="UniProtKB-UniPathway"/>
</dbReference>
<dbReference type="InterPro" id="IPR005986">
    <property type="entry name" value="Asp_semialdehyde_DH_beta"/>
</dbReference>
<dbReference type="Gene3D" id="3.40.50.720">
    <property type="entry name" value="NAD(P)-binding Rossmann-like Domain"/>
    <property type="match status" value="1"/>
</dbReference>
<dbReference type="GO" id="GO:0046983">
    <property type="term" value="F:protein dimerization activity"/>
    <property type="evidence" value="ECO:0007669"/>
    <property type="project" value="InterPro"/>
</dbReference>
<protein>
    <recommendedName>
        <fullName evidence="5">aspartate-semialdehyde dehydrogenase</fullName>
        <ecNumber evidence="5">1.2.1.11</ecNumber>
    </recommendedName>
</protein>
<dbReference type="GO" id="GO:0009086">
    <property type="term" value="P:methionine biosynthetic process"/>
    <property type="evidence" value="ECO:0007669"/>
    <property type="project" value="UniProtKB-KW"/>
</dbReference>
<organism evidence="15">
    <name type="scientific">mine drainage metagenome</name>
    <dbReference type="NCBI Taxonomy" id="410659"/>
    <lineage>
        <taxon>unclassified sequences</taxon>
        <taxon>metagenomes</taxon>
        <taxon>ecological metagenomes</taxon>
    </lineage>
</organism>
<comment type="pathway">
    <text evidence="2">Amino-acid biosynthesis; L-threonine biosynthesis; L-threonine from L-aspartate: step 2/5.</text>
</comment>
<evidence type="ECO:0000256" key="9">
    <source>
        <dbReference type="ARBA" id="ARBA00022915"/>
    </source>
</evidence>
<evidence type="ECO:0000256" key="1">
    <source>
        <dbReference type="ARBA" id="ARBA00005021"/>
    </source>
</evidence>
<dbReference type="GO" id="GO:0009088">
    <property type="term" value="P:threonine biosynthetic process"/>
    <property type="evidence" value="ECO:0007669"/>
    <property type="project" value="UniProtKB-UniPathway"/>
</dbReference>
<evidence type="ECO:0000256" key="2">
    <source>
        <dbReference type="ARBA" id="ARBA00005097"/>
    </source>
</evidence>
<dbReference type="InterPro" id="IPR012080">
    <property type="entry name" value="Asp_semialdehyde_DH"/>
</dbReference>
<evidence type="ECO:0000256" key="6">
    <source>
        <dbReference type="ARBA" id="ARBA00022605"/>
    </source>
</evidence>
<evidence type="ECO:0000313" key="15">
    <source>
        <dbReference type="EMBL" id="OIR06201.1"/>
    </source>
</evidence>
<dbReference type="PIRSF" id="PIRSF000148">
    <property type="entry name" value="ASA_dh"/>
    <property type="match status" value="1"/>
</dbReference>
<dbReference type="GO" id="GO:0050661">
    <property type="term" value="F:NADP binding"/>
    <property type="evidence" value="ECO:0007669"/>
    <property type="project" value="InterPro"/>
</dbReference>
<keyword evidence="12" id="KW-0486">Methionine biosynthesis</keyword>
<dbReference type="CDD" id="cd18131">
    <property type="entry name" value="ASADH_C_bac_euk_like"/>
    <property type="match status" value="1"/>
</dbReference>
<dbReference type="GO" id="GO:0051287">
    <property type="term" value="F:NAD binding"/>
    <property type="evidence" value="ECO:0007669"/>
    <property type="project" value="InterPro"/>
</dbReference>
<feature type="domain" description="Semialdehyde dehydrogenase NAD-binding" evidence="14">
    <location>
        <begin position="4"/>
        <end position="120"/>
    </location>
</feature>
<evidence type="ECO:0000259" key="14">
    <source>
        <dbReference type="SMART" id="SM00859"/>
    </source>
</evidence>